<dbReference type="GO" id="GO:0120010">
    <property type="term" value="P:intermembrane phospholipid transfer"/>
    <property type="evidence" value="ECO:0007669"/>
    <property type="project" value="TreeGrafter"/>
</dbReference>
<keyword evidence="5" id="KW-1185">Reference proteome</keyword>
<gene>
    <name evidence="4" type="ORF">Desaf_0213</name>
</gene>
<accession>F3YVH9</accession>
<dbReference type="RefSeq" id="WP_014258436.1">
    <property type="nucleotide sequence ID" value="NC_016629.1"/>
</dbReference>
<keyword evidence="2 3" id="KW-0732">Signal</keyword>
<evidence type="ECO:0000256" key="2">
    <source>
        <dbReference type="ARBA" id="ARBA00022729"/>
    </source>
</evidence>
<dbReference type="eggNOG" id="COG2853">
    <property type="taxonomic scope" value="Bacteria"/>
</dbReference>
<proteinExistence type="inferred from homology"/>
<dbReference type="Pfam" id="PF04333">
    <property type="entry name" value="MlaA"/>
    <property type="match status" value="1"/>
</dbReference>
<dbReference type="KEGG" id="daf:Desaf_0213"/>
<dbReference type="PRINTS" id="PR01805">
    <property type="entry name" value="VACJLIPOPROT"/>
</dbReference>
<protein>
    <submittedName>
        <fullName evidence="4">VacJ family lipoprotein</fullName>
    </submittedName>
</protein>
<organism evidence="4 5">
    <name type="scientific">Desulfocurvibacter africanus subsp. africanus str. Walvis Bay</name>
    <dbReference type="NCBI Taxonomy" id="690850"/>
    <lineage>
        <taxon>Bacteria</taxon>
        <taxon>Pseudomonadati</taxon>
        <taxon>Thermodesulfobacteriota</taxon>
        <taxon>Desulfovibrionia</taxon>
        <taxon>Desulfovibrionales</taxon>
        <taxon>Desulfovibrionaceae</taxon>
        <taxon>Desulfocurvibacter</taxon>
    </lineage>
</organism>
<keyword evidence="4" id="KW-0449">Lipoprotein</keyword>
<dbReference type="PANTHER" id="PTHR30035:SF3">
    <property type="entry name" value="INTERMEMBRANE PHOSPHOLIPID TRANSPORT SYSTEM LIPOPROTEIN MLAA"/>
    <property type="match status" value="1"/>
</dbReference>
<reference evidence="4 5" key="1">
    <citation type="journal article" date="2011" name="J. Bacteriol.">
        <title>Genome sequence of the mercury-methylating and pleomorphic Desulfovibrio africanus Strain Walvis Bay.</title>
        <authorList>
            <person name="Brown S.D."/>
            <person name="Wall J.D."/>
            <person name="Kucken A.M."/>
            <person name="Gilmour C.C."/>
            <person name="Podar M."/>
            <person name="Brandt C.C."/>
            <person name="Teshima H."/>
            <person name="Detter J.C."/>
            <person name="Han C.S."/>
            <person name="Land M.L."/>
            <person name="Lucas S."/>
            <person name="Han J."/>
            <person name="Pennacchio L."/>
            <person name="Nolan M."/>
            <person name="Pitluck S."/>
            <person name="Woyke T."/>
            <person name="Goodwin L."/>
            <person name="Palumbo A.V."/>
            <person name="Elias D.A."/>
        </authorList>
    </citation>
    <scope>NUCLEOTIDE SEQUENCE [LARGE SCALE GENOMIC DNA]</scope>
    <source>
        <strain evidence="4 5">Walvis Bay</strain>
    </source>
</reference>
<name>F3YVH9_DESAF</name>
<dbReference type="GO" id="GO:0016020">
    <property type="term" value="C:membrane"/>
    <property type="evidence" value="ECO:0007669"/>
    <property type="project" value="InterPro"/>
</dbReference>
<dbReference type="Proteomes" id="UP000007844">
    <property type="component" value="Chromosome"/>
</dbReference>
<evidence type="ECO:0000256" key="3">
    <source>
        <dbReference type="SAM" id="SignalP"/>
    </source>
</evidence>
<dbReference type="HOGENOM" id="CLU_059326_2_1_7"/>
<dbReference type="PANTHER" id="PTHR30035">
    <property type="entry name" value="LIPOPROTEIN VACJ-RELATED"/>
    <property type="match status" value="1"/>
</dbReference>
<dbReference type="AlphaFoldDB" id="F3YVH9"/>
<evidence type="ECO:0000313" key="5">
    <source>
        <dbReference type="Proteomes" id="UP000007844"/>
    </source>
</evidence>
<evidence type="ECO:0000313" key="4">
    <source>
        <dbReference type="EMBL" id="EGJ48571.1"/>
    </source>
</evidence>
<comment type="similarity">
    <text evidence="1">Belongs to the MlaA family.</text>
</comment>
<dbReference type="InterPro" id="IPR007428">
    <property type="entry name" value="MlaA"/>
</dbReference>
<feature type="chain" id="PRO_5003304495" evidence="3">
    <location>
        <begin position="26"/>
        <end position="300"/>
    </location>
</feature>
<dbReference type="STRING" id="690850.Desaf_0213"/>
<evidence type="ECO:0000256" key="1">
    <source>
        <dbReference type="ARBA" id="ARBA00010634"/>
    </source>
</evidence>
<dbReference type="EMBL" id="CP003221">
    <property type="protein sequence ID" value="EGJ48571.1"/>
    <property type="molecule type" value="Genomic_DNA"/>
</dbReference>
<feature type="signal peptide" evidence="3">
    <location>
        <begin position="1"/>
        <end position="25"/>
    </location>
</feature>
<sequence length="300" mass="33519" precursor="true">MTLIRMAIVCVLGLATLSHSQQALALTGTGEPHRPELGMTMVAQATGGVIQGDTARQEPGDEFGDEFEDEFSEYYEADELALAPSVSDPLEGFNRAMFWFNDYFYFYAAKPVARTWEAVLPQPLRRGISNAFYNLRFPIRFVNSLLQGKPGRAAQETGRFLLNSTFGLGGLVNVAKGVDLDPPEEDLGQTLGVWGIGQGFYLYLPFLGPSSARDLVGNTGDYFLDPLTWLFWDFGDEDKQLKNWSDSERLWVPLAIRAGDNVNELSFRLGDYEALKKASLDPYAAIRDIYMQARQNQVKQ</sequence>